<evidence type="ECO:0000256" key="2">
    <source>
        <dbReference type="ARBA" id="ARBA00022603"/>
    </source>
</evidence>
<dbReference type="Gene3D" id="3.40.1280.10">
    <property type="match status" value="1"/>
</dbReference>
<dbReference type="CDD" id="cd18103">
    <property type="entry name" value="SpoU-like_RlmB"/>
    <property type="match status" value="1"/>
</dbReference>
<keyword evidence="2" id="KW-0489">Methyltransferase</keyword>
<dbReference type="PANTHER" id="PTHR46429">
    <property type="entry name" value="23S RRNA (GUANOSINE-2'-O-)-METHYLTRANSFERASE RLMB"/>
    <property type="match status" value="1"/>
</dbReference>
<proteinExistence type="inferred from homology"/>
<dbReference type="SUPFAM" id="SSF55315">
    <property type="entry name" value="L30e-like"/>
    <property type="match status" value="1"/>
</dbReference>
<dbReference type="InterPro" id="IPR013123">
    <property type="entry name" value="SpoU_subst-bd"/>
</dbReference>
<dbReference type="PANTHER" id="PTHR46429:SF1">
    <property type="entry name" value="23S RRNA (GUANOSINE-2'-O-)-METHYLTRANSFERASE RLMB"/>
    <property type="match status" value="1"/>
</dbReference>
<dbReference type="Proteomes" id="UP000830835">
    <property type="component" value="Unassembled WGS sequence"/>
</dbReference>
<dbReference type="EMBL" id="JAFIRA010000019">
    <property type="protein sequence ID" value="MCJ2543006.1"/>
    <property type="molecule type" value="Genomic_DNA"/>
</dbReference>
<comment type="similarity">
    <text evidence="1">Belongs to the class IV-like SAM-binding methyltransferase superfamily. RNA methyltransferase TrmH family.</text>
</comment>
<dbReference type="InterPro" id="IPR029026">
    <property type="entry name" value="tRNA_m1G_MTases_N"/>
</dbReference>
<organism evidence="6 7">
    <name type="scientific">Thermostichus vulcanus str. 'Rupite'</name>
    <dbReference type="NCBI Taxonomy" id="2813851"/>
    <lineage>
        <taxon>Bacteria</taxon>
        <taxon>Bacillati</taxon>
        <taxon>Cyanobacteriota</taxon>
        <taxon>Cyanophyceae</taxon>
        <taxon>Thermostichales</taxon>
        <taxon>Thermostichaceae</taxon>
        <taxon>Thermostichus</taxon>
    </lineage>
</organism>
<dbReference type="Gene3D" id="3.30.1330.30">
    <property type="match status" value="1"/>
</dbReference>
<dbReference type="RefSeq" id="WP_244350282.1">
    <property type="nucleotide sequence ID" value="NZ_JAFIRA010000019.1"/>
</dbReference>
<evidence type="ECO:0000256" key="1">
    <source>
        <dbReference type="ARBA" id="ARBA00007228"/>
    </source>
</evidence>
<evidence type="ECO:0000259" key="5">
    <source>
        <dbReference type="SMART" id="SM00967"/>
    </source>
</evidence>
<dbReference type="InterPro" id="IPR029064">
    <property type="entry name" value="Ribosomal_eL30-like_sf"/>
</dbReference>
<dbReference type="SUPFAM" id="SSF75217">
    <property type="entry name" value="alpha/beta knot"/>
    <property type="match status" value="1"/>
</dbReference>
<evidence type="ECO:0000256" key="4">
    <source>
        <dbReference type="SAM" id="MobiDB-lite"/>
    </source>
</evidence>
<evidence type="ECO:0000313" key="6">
    <source>
        <dbReference type="EMBL" id="MCJ2543006.1"/>
    </source>
</evidence>
<feature type="region of interest" description="Disordered" evidence="4">
    <location>
        <begin position="1"/>
        <end position="112"/>
    </location>
</feature>
<feature type="compositionally biased region" description="Basic and acidic residues" evidence="4">
    <location>
        <begin position="51"/>
        <end position="70"/>
    </location>
</feature>
<evidence type="ECO:0000256" key="3">
    <source>
        <dbReference type="ARBA" id="ARBA00022679"/>
    </source>
</evidence>
<reference evidence="6" key="1">
    <citation type="submission" date="2021-02" db="EMBL/GenBank/DDBJ databases">
        <title>The CRISPR/cas machinery reduction and long-range gene transfer in the hot spring cyanobacterium Synechococcus.</title>
        <authorList>
            <person name="Dvorak P."/>
            <person name="Jahodarova E."/>
            <person name="Hasler P."/>
            <person name="Poulickova A."/>
        </authorList>
    </citation>
    <scope>NUCLEOTIDE SEQUENCE</scope>
    <source>
        <strain evidence="6">Rupite</strain>
    </source>
</reference>
<dbReference type="InterPro" id="IPR029028">
    <property type="entry name" value="Alpha/beta_knot_MTases"/>
</dbReference>
<dbReference type="InterPro" id="IPR004441">
    <property type="entry name" value="rRNA_MeTrfase_TrmH"/>
</dbReference>
<protein>
    <submittedName>
        <fullName evidence="6">23S rRNA (Guanosine(2251)-2'-O)-methyltransferase RlmB</fullName>
    </submittedName>
</protein>
<name>A0ABT0CB46_THEVL</name>
<feature type="domain" description="RNA 2-O ribose methyltransferase substrate binding" evidence="5">
    <location>
        <begin position="115"/>
        <end position="191"/>
    </location>
</feature>
<gene>
    <name evidence="6" type="primary">rlmB</name>
    <name evidence="6" type="ORF">JX360_08820</name>
</gene>
<keyword evidence="3" id="KW-0808">Transferase</keyword>
<dbReference type="SMART" id="SM00967">
    <property type="entry name" value="SpoU_sub_bind"/>
    <property type="match status" value="1"/>
</dbReference>
<sequence length="374" mass="41030">MPKPPQRKPSLQLSRAGKPQRRGGQSGGASRVQRPKGRDRQESSPPVPRAAAEEAPLKPIRRDSERERPKRVIRTQPARERRRDPIPSPREVLAEVPSRPDPQATVADPEPDQEIIYGRQALLAALRAQSTLNRVWILSRLRYSPQFLPLLEEAKARGTVIDEVSPQRLNFLTDGANHQGIAAQATPYQYMELESLVEHSQQAGPNPVLVVLDGIQDPHNLGAIARSVEAFGMQGMVIPQRRAAGVTSTVLKVAAGALSTLPVARVVNLNRALEYLKEQGFWVYGTASQGAAPVYSADFQRPIALVIGSEGEGISLLTQRHCDQLLSIPLAGRTESLNASVAAGIALYEIHRQRSPQQLKRTESDTFLNKGSRI</sequence>
<comment type="caution">
    <text evidence="6">The sequence shown here is derived from an EMBL/GenBank/DDBJ whole genome shotgun (WGS) entry which is preliminary data.</text>
</comment>
<dbReference type="Pfam" id="PF00588">
    <property type="entry name" value="SpoU_methylase"/>
    <property type="match status" value="1"/>
</dbReference>
<dbReference type="NCBIfam" id="TIGR00186">
    <property type="entry name" value="rRNA_methyl_3"/>
    <property type="match status" value="1"/>
</dbReference>
<dbReference type="InterPro" id="IPR001537">
    <property type="entry name" value="SpoU_MeTrfase"/>
</dbReference>
<evidence type="ECO:0000313" key="7">
    <source>
        <dbReference type="Proteomes" id="UP000830835"/>
    </source>
</evidence>
<accession>A0ABT0CB46</accession>
<dbReference type="Pfam" id="PF08032">
    <property type="entry name" value="SpoU_sub_bind"/>
    <property type="match status" value="1"/>
</dbReference>
<keyword evidence="7" id="KW-1185">Reference proteome</keyword>